<dbReference type="EMBL" id="JAVRQU010000023">
    <property type="protein sequence ID" value="KAK5690793.1"/>
    <property type="molecule type" value="Genomic_DNA"/>
</dbReference>
<dbReference type="Proteomes" id="UP001310594">
    <property type="component" value="Unassembled WGS sequence"/>
</dbReference>
<evidence type="ECO:0000313" key="3">
    <source>
        <dbReference type="Proteomes" id="UP001310594"/>
    </source>
</evidence>
<feature type="compositionally biased region" description="Low complexity" evidence="1">
    <location>
        <begin position="399"/>
        <end position="410"/>
    </location>
</feature>
<accession>A0AAN7ZZG4</accession>
<feature type="region of interest" description="Disordered" evidence="1">
    <location>
        <begin position="387"/>
        <end position="486"/>
    </location>
</feature>
<sequence length="505" mass="53746">MSEASATPSRSRQMLSSLFSVGRKRRRDEDSDHETSESKRRRDDDGGSETASFAERKRQKLPWKPKHAHSDAMLGMSVAPQDAMQVRQFAKPRGHRGVKERASCPALGVKSSEPAQTYGMPRYAGRDAMFSVSIAQRSDVTAKIPAAARGGFGGTGSSAAEYRRALDDTGLVSVAGTGQGLFSSPGGRWLAGPGGVTVANPKVAAWGRDAGHDKRLRMGVPQVMRTQSSMPLGMAAPLPHPSPARSVAGWDPSLAAALRRMEGAGFDVAPFGRPHQPLRHTVSQPTGLEAQYVAQADNQPALRSPASLQVVRPYAYRPDATVGEVSAECRRPAAAASQQRQVPPMLRQGSTSSYVDLTAQRRGAVRPPPPQTSVSFVLPVGKGKGRVVESSARSQAGVPATPSTPRAAAANGKDSRQYSLEDEKDAATPRPLSPADPSTGTASRVSYRSSTSENVDAETALTTPRSELALHRCPNETEEDQSGLDADTLTKMLHALKCEAELSKE</sequence>
<organism evidence="2 3">
    <name type="scientific">Elasticomyces elasticus</name>
    <dbReference type="NCBI Taxonomy" id="574655"/>
    <lineage>
        <taxon>Eukaryota</taxon>
        <taxon>Fungi</taxon>
        <taxon>Dikarya</taxon>
        <taxon>Ascomycota</taxon>
        <taxon>Pezizomycotina</taxon>
        <taxon>Dothideomycetes</taxon>
        <taxon>Dothideomycetidae</taxon>
        <taxon>Mycosphaerellales</taxon>
        <taxon>Teratosphaeriaceae</taxon>
        <taxon>Elasticomyces</taxon>
    </lineage>
</organism>
<evidence type="ECO:0000256" key="1">
    <source>
        <dbReference type="SAM" id="MobiDB-lite"/>
    </source>
</evidence>
<protein>
    <submittedName>
        <fullName evidence="2">Uncharacterized protein</fullName>
    </submittedName>
</protein>
<feature type="compositionally biased region" description="Polar residues" evidence="1">
    <location>
        <begin position="436"/>
        <end position="465"/>
    </location>
</feature>
<comment type="caution">
    <text evidence="2">The sequence shown here is derived from an EMBL/GenBank/DDBJ whole genome shotgun (WGS) entry which is preliminary data.</text>
</comment>
<name>A0AAN7ZZG4_9PEZI</name>
<evidence type="ECO:0000313" key="2">
    <source>
        <dbReference type="EMBL" id="KAK5690793.1"/>
    </source>
</evidence>
<feature type="region of interest" description="Disordered" evidence="1">
    <location>
        <begin position="1"/>
        <end position="69"/>
    </location>
</feature>
<dbReference type="AlphaFoldDB" id="A0AAN7ZZG4"/>
<reference evidence="2" key="1">
    <citation type="submission" date="2023-08" db="EMBL/GenBank/DDBJ databases">
        <title>Black Yeasts Isolated from many extreme environments.</title>
        <authorList>
            <person name="Coleine C."/>
            <person name="Stajich J.E."/>
            <person name="Selbmann L."/>
        </authorList>
    </citation>
    <scope>NUCLEOTIDE SEQUENCE</scope>
    <source>
        <strain evidence="2">CCFEE 5810</strain>
    </source>
</reference>
<gene>
    <name evidence="2" type="ORF">LTR97_011954</name>
</gene>
<feature type="compositionally biased region" description="Basic residues" evidence="1">
    <location>
        <begin position="57"/>
        <end position="67"/>
    </location>
</feature>
<feature type="compositionally biased region" description="Basic and acidic residues" evidence="1">
    <location>
        <begin position="27"/>
        <end position="45"/>
    </location>
</feature>
<proteinExistence type="predicted"/>
<feature type="compositionally biased region" description="Basic and acidic residues" evidence="1">
    <location>
        <begin position="413"/>
        <end position="427"/>
    </location>
</feature>
<feature type="compositionally biased region" description="Polar residues" evidence="1">
    <location>
        <begin position="1"/>
        <end position="19"/>
    </location>
</feature>